<name>A0ABM1LUM2_PRUMU</name>
<evidence type="ECO:0000256" key="1">
    <source>
        <dbReference type="ARBA" id="ARBA00004116"/>
    </source>
</evidence>
<dbReference type="PANTHER" id="PTHR10426:SF136">
    <property type="entry name" value="PROTEIN STRICTOSIDINE SYNTHASE-LIKE 9-LIKE"/>
    <property type="match status" value="1"/>
</dbReference>
<comment type="similarity">
    <text evidence="2">Belongs to the strictosidine synthase family.</text>
</comment>
<dbReference type="Gene3D" id="2.120.10.30">
    <property type="entry name" value="TolB, C-terminal domain"/>
    <property type="match status" value="1"/>
</dbReference>
<keyword evidence="6" id="KW-1185">Reference proteome</keyword>
<dbReference type="RefSeq" id="XP_016651099.1">
    <property type="nucleotide sequence ID" value="XM_016795613.1"/>
</dbReference>
<protein>
    <submittedName>
        <fullName evidence="7">Protein STRICTOSIDINE SYNTHASE-LIKE 12-like</fullName>
    </submittedName>
</protein>
<evidence type="ECO:0000256" key="3">
    <source>
        <dbReference type="ARBA" id="ARBA00022554"/>
    </source>
</evidence>
<dbReference type="InterPro" id="IPR018119">
    <property type="entry name" value="Strictosidine_synth_cons-reg"/>
</dbReference>
<gene>
    <name evidence="7" type="primary">LOC103338651</name>
</gene>
<dbReference type="InterPro" id="IPR011042">
    <property type="entry name" value="6-blade_b-propeller_TolB-like"/>
</dbReference>
<sequence>MFDPKTKKLRVLLRGPSLAFGTAVSMDGSFVPVSEYAGKRIQKFWLTGPKANASEIIRRLWVAVNRENRITRRINHRGKLIVPIALLIDSDGSVLNEIILLDQYGNSSITQVEEVAGALYV</sequence>
<dbReference type="PANTHER" id="PTHR10426">
    <property type="entry name" value="STRICTOSIDINE SYNTHASE-RELATED"/>
    <property type="match status" value="1"/>
</dbReference>
<dbReference type="GeneID" id="103338651"/>
<dbReference type="Proteomes" id="UP000694861">
    <property type="component" value="Linkage group LG7"/>
</dbReference>
<reference evidence="7" key="2">
    <citation type="submission" date="2025-08" db="UniProtKB">
        <authorList>
            <consortium name="RefSeq"/>
        </authorList>
    </citation>
    <scope>IDENTIFICATION</scope>
</reference>
<organism evidence="6 7">
    <name type="scientific">Prunus mume</name>
    <name type="common">Japanese apricot</name>
    <name type="synonym">Armeniaca mume</name>
    <dbReference type="NCBI Taxonomy" id="102107"/>
    <lineage>
        <taxon>Eukaryota</taxon>
        <taxon>Viridiplantae</taxon>
        <taxon>Streptophyta</taxon>
        <taxon>Embryophyta</taxon>
        <taxon>Tracheophyta</taxon>
        <taxon>Spermatophyta</taxon>
        <taxon>Magnoliopsida</taxon>
        <taxon>eudicotyledons</taxon>
        <taxon>Gunneridae</taxon>
        <taxon>Pentapetalae</taxon>
        <taxon>rosids</taxon>
        <taxon>fabids</taxon>
        <taxon>Rosales</taxon>
        <taxon>Rosaceae</taxon>
        <taxon>Amygdaloideae</taxon>
        <taxon>Amygdaleae</taxon>
        <taxon>Prunus</taxon>
    </lineage>
</organism>
<keyword evidence="4" id="KW-0325">Glycoprotein</keyword>
<evidence type="ECO:0000256" key="2">
    <source>
        <dbReference type="ARBA" id="ARBA00009191"/>
    </source>
</evidence>
<evidence type="ECO:0000313" key="6">
    <source>
        <dbReference type="Proteomes" id="UP000694861"/>
    </source>
</evidence>
<evidence type="ECO:0000313" key="7">
    <source>
        <dbReference type="RefSeq" id="XP_016651099.1"/>
    </source>
</evidence>
<accession>A0ABM1LUM2</accession>
<evidence type="ECO:0000256" key="4">
    <source>
        <dbReference type="ARBA" id="ARBA00023180"/>
    </source>
</evidence>
<proteinExistence type="inferred from homology"/>
<comment type="subcellular location">
    <subcellularLocation>
        <location evidence="1">Vacuole</location>
    </subcellularLocation>
</comment>
<feature type="domain" description="Strictosidine synthase conserved region" evidence="5">
    <location>
        <begin position="2"/>
        <end position="48"/>
    </location>
</feature>
<dbReference type="Pfam" id="PF03088">
    <property type="entry name" value="Str_synth"/>
    <property type="match status" value="1"/>
</dbReference>
<evidence type="ECO:0000259" key="5">
    <source>
        <dbReference type="Pfam" id="PF03088"/>
    </source>
</evidence>
<dbReference type="SUPFAM" id="SSF63829">
    <property type="entry name" value="Calcium-dependent phosphotriesterase"/>
    <property type="match status" value="1"/>
</dbReference>
<keyword evidence="3" id="KW-0926">Vacuole</keyword>
<reference evidence="6" key="1">
    <citation type="journal article" date="2012" name="Nat. Commun.">
        <title>The genome of Prunus mume.</title>
        <authorList>
            <person name="Zhang Q."/>
            <person name="Chen W."/>
            <person name="Sun L."/>
            <person name="Zhao F."/>
            <person name="Huang B."/>
            <person name="Yang W."/>
            <person name="Tao Y."/>
            <person name="Wang J."/>
            <person name="Yuan Z."/>
            <person name="Fan G."/>
            <person name="Xing Z."/>
            <person name="Han C."/>
            <person name="Pan H."/>
            <person name="Zhong X."/>
            <person name="Shi W."/>
            <person name="Liang X."/>
            <person name="Du D."/>
            <person name="Sun F."/>
            <person name="Xu Z."/>
            <person name="Hao R."/>
            <person name="Lv T."/>
            <person name="Lv Y."/>
            <person name="Zheng Z."/>
            <person name="Sun M."/>
            <person name="Luo L."/>
            <person name="Cai M."/>
            <person name="Gao Y."/>
            <person name="Wang J."/>
            <person name="Yin Y."/>
            <person name="Xu X."/>
            <person name="Cheng T."/>
            <person name="Wang J."/>
        </authorList>
    </citation>
    <scope>NUCLEOTIDE SEQUENCE [LARGE SCALE GENOMIC DNA]</scope>
</reference>